<proteinExistence type="predicted"/>
<protein>
    <submittedName>
        <fullName evidence="2">5022_t:CDS:1</fullName>
    </submittedName>
</protein>
<feature type="non-terminal residue" evidence="2">
    <location>
        <position position="217"/>
    </location>
</feature>
<organism evidence="2 3">
    <name type="scientific">Funneliformis mosseae</name>
    <name type="common">Endomycorrhizal fungus</name>
    <name type="synonym">Glomus mosseae</name>
    <dbReference type="NCBI Taxonomy" id="27381"/>
    <lineage>
        <taxon>Eukaryota</taxon>
        <taxon>Fungi</taxon>
        <taxon>Fungi incertae sedis</taxon>
        <taxon>Mucoromycota</taxon>
        <taxon>Glomeromycotina</taxon>
        <taxon>Glomeromycetes</taxon>
        <taxon>Glomerales</taxon>
        <taxon>Glomeraceae</taxon>
        <taxon>Funneliformis</taxon>
    </lineage>
</organism>
<reference evidence="2" key="1">
    <citation type="submission" date="2021-06" db="EMBL/GenBank/DDBJ databases">
        <authorList>
            <person name="Kallberg Y."/>
            <person name="Tangrot J."/>
            <person name="Rosling A."/>
        </authorList>
    </citation>
    <scope>NUCLEOTIDE SEQUENCE</scope>
    <source>
        <strain evidence="2">87-6 pot B 2015</strain>
    </source>
</reference>
<name>A0A9N9IC79_FUNMO</name>
<dbReference type="InterPro" id="IPR024764">
    <property type="entry name" value="TFIIIC_Znf"/>
</dbReference>
<dbReference type="Proteomes" id="UP000789375">
    <property type="component" value="Unassembled WGS sequence"/>
</dbReference>
<feature type="non-terminal residue" evidence="2">
    <location>
        <position position="1"/>
    </location>
</feature>
<feature type="domain" description="Transcription factor IIIC putative zinc-finger" evidence="1">
    <location>
        <begin position="121"/>
        <end position="167"/>
    </location>
</feature>
<dbReference type="Pfam" id="PF12660">
    <property type="entry name" value="zf-TFIIIC"/>
    <property type="match status" value="1"/>
</dbReference>
<accession>A0A9N9IC79</accession>
<keyword evidence="3" id="KW-1185">Reference proteome</keyword>
<evidence type="ECO:0000313" key="2">
    <source>
        <dbReference type="EMBL" id="CAG8729486.1"/>
    </source>
</evidence>
<sequence>KAVRNDYLQQSTMPDNLLLSETAYFGSLFNVETNELSLPGLIKRLKSQLYHNTLLNKLRILLHLYNNTSRLEFNGEESIEIQNKVQYEVSTLMKYFLEKVLDTIAYCLQRDLIVNGPGFKGVCEKGHLWERCSITLNILSNKFIKSCSICKRKSFDITNANQIISSDESFMKSKFFKAILVMIVFAVSNLEYPEHSDMIDFAVSNLEYPDHSDLKEL</sequence>
<gene>
    <name evidence="2" type="ORF">FMOSSE_LOCUS15572</name>
</gene>
<evidence type="ECO:0000259" key="1">
    <source>
        <dbReference type="Pfam" id="PF12660"/>
    </source>
</evidence>
<comment type="caution">
    <text evidence="2">The sequence shown here is derived from an EMBL/GenBank/DDBJ whole genome shotgun (WGS) entry which is preliminary data.</text>
</comment>
<evidence type="ECO:0000313" key="3">
    <source>
        <dbReference type="Proteomes" id="UP000789375"/>
    </source>
</evidence>
<dbReference type="AlphaFoldDB" id="A0A9N9IC79"/>
<dbReference type="EMBL" id="CAJVPP010016402">
    <property type="protein sequence ID" value="CAG8729486.1"/>
    <property type="molecule type" value="Genomic_DNA"/>
</dbReference>